<accession>A0A9P8L7A0</accession>
<organism evidence="2 3">
    <name type="scientific">Trichoglossum hirsutum</name>
    <dbReference type="NCBI Taxonomy" id="265104"/>
    <lineage>
        <taxon>Eukaryota</taxon>
        <taxon>Fungi</taxon>
        <taxon>Dikarya</taxon>
        <taxon>Ascomycota</taxon>
        <taxon>Pezizomycotina</taxon>
        <taxon>Geoglossomycetes</taxon>
        <taxon>Geoglossales</taxon>
        <taxon>Geoglossaceae</taxon>
        <taxon>Trichoglossum</taxon>
    </lineage>
</organism>
<dbReference type="InterPro" id="IPR015931">
    <property type="entry name" value="Acnase/IPM_dHydase_lsu_aba_1/3"/>
</dbReference>
<keyword evidence="1" id="KW-0408">Iron</keyword>
<evidence type="ECO:0000313" key="2">
    <source>
        <dbReference type="EMBL" id="KAH0553055.1"/>
    </source>
</evidence>
<protein>
    <submittedName>
        <fullName evidence="2">Uncharacterized protein</fullName>
    </submittedName>
</protein>
<name>A0A9P8L7A0_9PEZI</name>
<evidence type="ECO:0000313" key="3">
    <source>
        <dbReference type="Proteomes" id="UP000750711"/>
    </source>
</evidence>
<proteinExistence type="predicted"/>
<reference evidence="2" key="1">
    <citation type="submission" date="2021-03" db="EMBL/GenBank/DDBJ databases">
        <title>Comparative genomics and phylogenomic investigation of the class Geoglossomycetes provide insights into ecological specialization and systematics.</title>
        <authorList>
            <person name="Melie T."/>
            <person name="Pirro S."/>
            <person name="Miller A.N."/>
            <person name="Quandt A."/>
        </authorList>
    </citation>
    <scope>NUCLEOTIDE SEQUENCE</scope>
    <source>
        <strain evidence="2">CAQ_001_2017</strain>
    </source>
</reference>
<dbReference type="SUPFAM" id="SSF53732">
    <property type="entry name" value="Aconitase iron-sulfur domain"/>
    <property type="match status" value="1"/>
</dbReference>
<keyword evidence="3" id="KW-1185">Reference proteome</keyword>
<feature type="non-terminal residue" evidence="2">
    <location>
        <position position="1"/>
    </location>
</feature>
<dbReference type="InterPro" id="IPR036008">
    <property type="entry name" value="Aconitase_4Fe-4S_dom"/>
</dbReference>
<dbReference type="Proteomes" id="UP000750711">
    <property type="component" value="Unassembled WGS sequence"/>
</dbReference>
<gene>
    <name evidence="2" type="ORF">GP486_006751</name>
</gene>
<comment type="caution">
    <text evidence="2">The sequence shown here is derived from an EMBL/GenBank/DDBJ whole genome shotgun (WGS) entry which is preliminary data.</text>
</comment>
<dbReference type="EMBL" id="JAGHQM010001622">
    <property type="protein sequence ID" value="KAH0553055.1"/>
    <property type="molecule type" value="Genomic_DNA"/>
</dbReference>
<dbReference type="AlphaFoldDB" id="A0A9P8L7A0"/>
<evidence type="ECO:0000256" key="1">
    <source>
        <dbReference type="ARBA" id="ARBA00023004"/>
    </source>
</evidence>
<dbReference type="Gene3D" id="3.30.499.10">
    <property type="entry name" value="Aconitase, domain 3"/>
    <property type="match status" value="1"/>
</dbReference>
<sequence>HDNTAPVSLKFRSMGATRIHNVEQIVICLDHDIQNTSPSNVHKYAQIEAFATKHGLK</sequence>